<protein>
    <submittedName>
        <fullName evidence="6">Protein-tyrosine-phosphatase MKP1-like</fullName>
    </submittedName>
</protein>
<accession>A0A7J7BXT6</accession>
<dbReference type="InterPro" id="IPR007122">
    <property type="entry name" value="Villin/Gelsolin"/>
</dbReference>
<dbReference type="AlphaFoldDB" id="A0A7J7BXT6"/>
<dbReference type="Gene3D" id="3.90.190.10">
    <property type="entry name" value="Protein tyrosine phosphatase superfamily"/>
    <property type="match status" value="1"/>
</dbReference>
<dbReference type="InterPro" id="IPR007123">
    <property type="entry name" value="Gelsolin-like_dom"/>
</dbReference>
<dbReference type="Proteomes" id="UP000593562">
    <property type="component" value="Unassembled WGS sequence"/>
</dbReference>
<dbReference type="OrthoDB" id="165342at2759"/>
<sequence length="864" mass="95889">MLGQEDKDRLAGGGARRAYLRSVSWSVRSPNRPNLKPQTNSKARACLPPLQPLSIARRPVQEWPKAGSDDLGVWPNPQTPRESIKALDKSTPGQSTVEEFEFKKDKLAFFDKECSRIADHIYLGSDAVAKNREILRQNGITHVLNCVGFVCPEYFKSDLVYKTLWLQDSSSEDITSILYDVFDYFEDVREKSGRVLVHCCQGVSRSTSLAIAYLMWREGQSFEDAFQYVKAARGVTNPNMGFTCQLLQCQKRVHAAPASPNSVLRMYRMAPHSSYDPLHLVPKMLSRPGVKGLDSRGAFIVHITSAIYVWLGKNCSFAMSNQAAVAANQVIRYERAQGPTLSIKEGEEPPEFWEALACGQFMADGCNKVEIDKEEAMPCRNNKTTAAVHTRVGERKVDEYDMDFELFHKALAGGVVPPFSVSNTGSETCLPARENGWSRLRQKFAQGTMKEFVTSAKVNCETFPFSEESHMDIDASKEVEYPVSPNECSSPLSPSACRSPDSFDCFPDSSPSRISDTCKEAEYSISLTDSSLPPRSSYCSPDSFSCLRDRSPKFGSKSPTLSPSTSDYSSSSFAFSPSSSNWSDLSRQPSPSGLEAVDPFSVKTAFSCDHCRPYQKAAPSPTDAFSALRSANTCFPCKESSLSIAERRGSNPPPHMFLQSVDEPSQGSKKLIRSWSFSLPDIDDDMMIDAHGDQIENESEELVLGSLLASAVKDSEGEIESKEVSGKVHCPSSDGIIRPTAPILYQWPAMNKVDMNFFCERDAKSIYMLLAPNVGLDSDNPCNLFVWLGHEVLCEEELNQSINTDGTCKNSHLQWEMIGRNFLDQMGFPVNVPVKIVVEGLEPEEFLSHLNCFSFQKLEQSGHC</sequence>
<dbReference type="SUPFAM" id="SSF52799">
    <property type="entry name" value="(Phosphotyrosine protein) phosphatases II"/>
    <property type="match status" value="1"/>
</dbReference>
<name>A0A7J7BXT6_TRIWF</name>
<comment type="caution">
    <text evidence="6">The sequence shown here is derived from an EMBL/GenBank/DDBJ whole genome shotgun (WGS) entry which is preliminary data.</text>
</comment>
<evidence type="ECO:0000256" key="1">
    <source>
        <dbReference type="ARBA" id="ARBA00022801"/>
    </source>
</evidence>
<dbReference type="InterPro" id="IPR029021">
    <property type="entry name" value="Prot-tyrosine_phosphatase-like"/>
</dbReference>
<dbReference type="SMART" id="SM00262">
    <property type="entry name" value="GEL"/>
    <property type="match status" value="1"/>
</dbReference>
<dbReference type="SMART" id="SM00195">
    <property type="entry name" value="DSPc"/>
    <property type="match status" value="1"/>
</dbReference>
<keyword evidence="1" id="KW-0378">Hydrolase</keyword>
<evidence type="ECO:0000259" key="5">
    <source>
        <dbReference type="PROSITE" id="PS50056"/>
    </source>
</evidence>
<dbReference type="PROSITE" id="PS50054">
    <property type="entry name" value="TYR_PHOSPHATASE_DUAL"/>
    <property type="match status" value="1"/>
</dbReference>
<dbReference type="Pfam" id="PF00782">
    <property type="entry name" value="DSPc"/>
    <property type="match status" value="1"/>
</dbReference>
<feature type="domain" description="Tyrosine-protein phosphatase" evidence="4">
    <location>
        <begin position="113"/>
        <end position="255"/>
    </location>
</feature>
<dbReference type="SUPFAM" id="SSF55753">
    <property type="entry name" value="Actin depolymerizing proteins"/>
    <property type="match status" value="1"/>
</dbReference>
<dbReference type="Pfam" id="PF25466">
    <property type="entry name" value="MPK1_gelsolin_C"/>
    <property type="match status" value="1"/>
</dbReference>
<gene>
    <name evidence="6" type="ORF">HS088_TW22G00390</name>
</gene>
<dbReference type="CDD" id="cd14498">
    <property type="entry name" value="DSP"/>
    <property type="match status" value="1"/>
</dbReference>
<dbReference type="InParanoid" id="A0A7J7BXT6"/>
<dbReference type="Gene3D" id="3.40.20.10">
    <property type="entry name" value="Severin"/>
    <property type="match status" value="1"/>
</dbReference>
<dbReference type="InterPro" id="IPR020422">
    <property type="entry name" value="TYR_PHOSPHATASE_DUAL_dom"/>
</dbReference>
<keyword evidence="2" id="KW-0904">Protein phosphatase</keyword>
<evidence type="ECO:0000256" key="3">
    <source>
        <dbReference type="SAM" id="MobiDB-lite"/>
    </source>
</evidence>
<dbReference type="InterPro" id="IPR000387">
    <property type="entry name" value="Tyr_Pase_dom"/>
</dbReference>
<dbReference type="PANTHER" id="PTHR46381:SF2">
    <property type="entry name" value="MAP KINASE PHOSPHATASE"/>
    <property type="match status" value="1"/>
</dbReference>
<organism evidence="6 7">
    <name type="scientific">Tripterygium wilfordii</name>
    <name type="common">Thunder God vine</name>
    <dbReference type="NCBI Taxonomy" id="458696"/>
    <lineage>
        <taxon>Eukaryota</taxon>
        <taxon>Viridiplantae</taxon>
        <taxon>Streptophyta</taxon>
        <taxon>Embryophyta</taxon>
        <taxon>Tracheophyta</taxon>
        <taxon>Spermatophyta</taxon>
        <taxon>Magnoliopsida</taxon>
        <taxon>eudicotyledons</taxon>
        <taxon>Gunneridae</taxon>
        <taxon>Pentapetalae</taxon>
        <taxon>rosids</taxon>
        <taxon>fabids</taxon>
        <taxon>Celastrales</taxon>
        <taxon>Celastraceae</taxon>
        <taxon>Tripterygium</taxon>
    </lineage>
</organism>
<keyword evidence="7" id="KW-1185">Reference proteome</keyword>
<dbReference type="PROSITE" id="PS00383">
    <property type="entry name" value="TYR_PHOSPHATASE_1"/>
    <property type="match status" value="1"/>
</dbReference>
<dbReference type="InterPro" id="IPR000340">
    <property type="entry name" value="Dual-sp_phosphatase_cat-dom"/>
</dbReference>
<evidence type="ECO:0000256" key="2">
    <source>
        <dbReference type="ARBA" id="ARBA00022912"/>
    </source>
</evidence>
<evidence type="ECO:0000313" key="6">
    <source>
        <dbReference type="EMBL" id="KAF5726709.1"/>
    </source>
</evidence>
<dbReference type="PROSITE" id="PS50056">
    <property type="entry name" value="TYR_PHOSPHATASE_2"/>
    <property type="match status" value="1"/>
</dbReference>
<dbReference type="GO" id="GO:0051015">
    <property type="term" value="F:actin filament binding"/>
    <property type="evidence" value="ECO:0007669"/>
    <property type="project" value="InterPro"/>
</dbReference>
<reference evidence="6 7" key="1">
    <citation type="journal article" date="2020" name="Nat. Commun.">
        <title>Genome of Tripterygium wilfordii and identification of cytochrome P450 involved in triptolide biosynthesis.</title>
        <authorList>
            <person name="Tu L."/>
            <person name="Su P."/>
            <person name="Zhang Z."/>
            <person name="Gao L."/>
            <person name="Wang J."/>
            <person name="Hu T."/>
            <person name="Zhou J."/>
            <person name="Zhang Y."/>
            <person name="Zhao Y."/>
            <person name="Liu Y."/>
            <person name="Song Y."/>
            <person name="Tong Y."/>
            <person name="Lu Y."/>
            <person name="Yang J."/>
            <person name="Xu C."/>
            <person name="Jia M."/>
            <person name="Peters R.J."/>
            <person name="Huang L."/>
            <person name="Gao W."/>
        </authorList>
    </citation>
    <scope>NUCLEOTIDE SEQUENCE [LARGE SCALE GENOMIC DNA]</scope>
    <source>
        <strain evidence="7">cv. XIE 37</strain>
        <tissue evidence="6">Leaf</tissue>
    </source>
</reference>
<dbReference type="GO" id="GO:0004721">
    <property type="term" value="F:phosphoprotein phosphatase activity"/>
    <property type="evidence" value="ECO:0007669"/>
    <property type="project" value="UniProtKB-KW"/>
</dbReference>
<dbReference type="InterPro" id="IPR057528">
    <property type="entry name" value="MPK1_C"/>
</dbReference>
<dbReference type="PANTHER" id="PTHR46381">
    <property type="entry name" value="MKPA PROTEIN"/>
    <property type="match status" value="1"/>
</dbReference>
<evidence type="ECO:0000259" key="4">
    <source>
        <dbReference type="PROSITE" id="PS50054"/>
    </source>
</evidence>
<feature type="compositionally biased region" description="Polar residues" evidence="3">
    <location>
        <begin position="27"/>
        <end position="42"/>
    </location>
</feature>
<proteinExistence type="predicted"/>
<dbReference type="EMBL" id="JAAARO010000022">
    <property type="protein sequence ID" value="KAF5726709.1"/>
    <property type="molecule type" value="Genomic_DNA"/>
</dbReference>
<feature type="region of interest" description="Disordered" evidence="3">
    <location>
        <begin position="27"/>
        <end position="47"/>
    </location>
</feature>
<dbReference type="Pfam" id="PF00626">
    <property type="entry name" value="Gelsolin"/>
    <property type="match status" value="1"/>
</dbReference>
<feature type="domain" description="Tyrosine specific protein phosphatases" evidence="5">
    <location>
        <begin position="172"/>
        <end position="233"/>
    </location>
</feature>
<dbReference type="InterPro" id="IPR016130">
    <property type="entry name" value="Tyr_Pase_AS"/>
</dbReference>
<evidence type="ECO:0000313" key="7">
    <source>
        <dbReference type="Proteomes" id="UP000593562"/>
    </source>
</evidence>
<dbReference type="InterPro" id="IPR029006">
    <property type="entry name" value="ADF-H/Gelsolin-like_dom_sf"/>
</dbReference>